<organism evidence="2 3">
    <name type="scientific">Trichobilharzia regenti</name>
    <name type="common">Nasal bird schistosome</name>
    <dbReference type="NCBI Taxonomy" id="157069"/>
    <lineage>
        <taxon>Eukaryota</taxon>
        <taxon>Metazoa</taxon>
        <taxon>Spiralia</taxon>
        <taxon>Lophotrochozoa</taxon>
        <taxon>Platyhelminthes</taxon>
        <taxon>Trematoda</taxon>
        <taxon>Digenea</taxon>
        <taxon>Strigeidida</taxon>
        <taxon>Schistosomatoidea</taxon>
        <taxon>Schistosomatidae</taxon>
        <taxon>Trichobilharzia</taxon>
    </lineage>
</organism>
<dbReference type="OrthoDB" id="6230275at2759"/>
<feature type="compositionally biased region" description="Polar residues" evidence="1">
    <location>
        <begin position="29"/>
        <end position="44"/>
    </location>
</feature>
<dbReference type="AlphaFoldDB" id="A0A183VTG6"/>
<feature type="compositionally biased region" description="Basic and acidic residues" evidence="1">
    <location>
        <begin position="211"/>
        <end position="222"/>
    </location>
</feature>
<reference evidence="3" key="2">
    <citation type="submission" date="2023-11" db="UniProtKB">
        <authorList>
            <consortium name="WormBaseParasite"/>
        </authorList>
    </citation>
    <scope>IDENTIFICATION</scope>
</reference>
<evidence type="ECO:0000256" key="1">
    <source>
        <dbReference type="SAM" id="MobiDB-lite"/>
    </source>
</evidence>
<dbReference type="Proteomes" id="UP000050795">
    <property type="component" value="Unassembled WGS sequence"/>
</dbReference>
<dbReference type="WBParaSite" id="TREG1_17150.1">
    <property type="protein sequence ID" value="TREG1_17150.1"/>
    <property type="gene ID" value="TREG1_17150"/>
</dbReference>
<keyword evidence="2" id="KW-1185">Reference proteome</keyword>
<feature type="region of interest" description="Disordered" evidence="1">
    <location>
        <begin position="25"/>
        <end position="52"/>
    </location>
</feature>
<name>A0A183VTG6_TRIRE</name>
<evidence type="ECO:0000313" key="2">
    <source>
        <dbReference type="Proteomes" id="UP000050795"/>
    </source>
</evidence>
<accession>A0A183VTG6</accession>
<proteinExistence type="predicted"/>
<feature type="region of interest" description="Disordered" evidence="1">
    <location>
        <begin position="189"/>
        <end position="222"/>
    </location>
</feature>
<sequence length="245" mass="27596">MNDLSSNAISELQCKKLIGSEIRHERFQKSANRRNAQNSRVTNELKTKGKIKTNYPKTKLHTQLQGILPTEQMDSTESKPMEIKVEFHDLDQEGQLTKDGEEDMDNLEPLRLNAHRKSNESLPTLLQRAQSSDSPFSIGAAHSGAKEKPSLNKLASYRLPSRRPSEISVNDFLSMPPVLESIDAQRRSTLGAITDDKQNPSSRRTSITSEENVHKVKHSASEDCNTLRKCYDGEHTNEDLSKDQV</sequence>
<feature type="region of interest" description="Disordered" evidence="1">
    <location>
        <begin position="126"/>
        <end position="152"/>
    </location>
</feature>
<protein>
    <submittedName>
        <fullName evidence="3">Shugoshin_C domain-containing protein</fullName>
    </submittedName>
</protein>
<feature type="compositionally biased region" description="Polar residues" evidence="1">
    <location>
        <begin position="126"/>
        <end position="135"/>
    </location>
</feature>
<evidence type="ECO:0000313" key="3">
    <source>
        <dbReference type="WBParaSite" id="TREG1_17150.1"/>
    </source>
</evidence>
<feature type="compositionally biased region" description="Polar residues" evidence="1">
    <location>
        <begin position="199"/>
        <end position="210"/>
    </location>
</feature>
<reference evidence="2" key="1">
    <citation type="submission" date="2022-06" db="EMBL/GenBank/DDBJ databases">
        <authorList>
            <person name="Berger JAMES D."/>
            <person name="Berger JAMES D."/>
        </authorList>
    </citation>
    <scope>NUCLEOTIDE SEQUENCE [LARGE SCALE GENOMIC DNA]</scope>
</reference>